<evidence type="ECO:0000313" key="3">
    <source>
        <dbReference type="EMBL" id="PTD31407.1"/>
    </source>
</evidence>
<dbReference type="InterPro" id="IPR054816">
    <property type="entry name" value="Lipoprotein_mollicutes-type_CS"/>
</dbReference>
<keyword evidence="3" id="KW-0449">Lipoprotein</keyword>
<gene>
    <name evidence="3" type="ORF">MLEAa_4280</name>
</gene>
<dbReference type="NCBIfam" id="NF038029">
    <property type="entry name" value="LP_plasma"/>
    <property type="match status" value="1"/>
</dbReference>
<feature type="chain" id="PRO_5015575546" evidence="2">
    <location>
        <begin position="20"/>
        <end position="234"/>
    </location>
</feature>
<accession>A0A2T4IA26</accession>
<reference evidence="3 4" key="1">
    <citation type="submission" date="2015-04" db="EMBL/GenBank/DDBJ databases">
        <title>Genome sequence of Mycoplasma leachii strain 06049.</title>
        <authorList>
            <person name="Sirand-Pugnet P."/>
            <person name="Breton M."/>
            <person name="Dordet-Frisoni E."/>
            <person name="Baranowski E."/>
            <person name="Barre A."/>
            <person name="Couture C."/>
            <person name="Dupuy V."/>
            <person name="Gaurivaud P."/>
            <person name="Jacob D."/>
            <person name="Lemaitre C."/>
            <person name="Manso-Silvan L."/>
            <person name="Nikolski M."/>
            <person name="Nouvel L.-X."/>
            <person name="Poumarat F."/>
            <person name="Tardy F."/>
            <person name="Thebault P."/>
            <person name="Theil S."/>
            <person name="Citti C."/>
            <person name="Thiaucourt F."/>
            <person name="Blanchard A."/>
        </authorList>
    </citation>
    <scope>NUCLEOTIDE SEQUENCE [LARGE SCALE GENOMIC DNA]</scope>
    <source>
        <strain evidence="3 4">06049</strain>
    </source>
</reference>
<evidence type="ECO:0000313" key="4">
    <source>
        <dbReference type="Proteomes" id="UP000241093"/>
    </source>
</evidence>
<dbReference type="EMBL" id="LAUU01000008">
    <property type="protein sequence ID" value="PTD31407.1"/>
    <property type="molecule type" value="Genomic_DNA"/>
</dbReference>
<evidence type="ECO:0000256" key="2">
    <source>
        <dbReference type="SAM" id="SignalP"/>
    </source>
</evidence>
<feature type="compositionally biased region" description="Basic and acidic residues" evidence="1">
    <location>
        <begin position="29"/>
        <end position="53"/>
    </location>
</feature>
<feature type="region of interest" description="Disordered" evidence="1">
    <location>
        <begin position="27"/>
        <end position="53"/>
    </location>
</feature>
<name>A0A2T4IA26_9MOLU</name>
<comment type="caution">
    <text evidence="3">The sequence shown here is derived from an EMBL/GenBank/DDBJ whole genome shotgun (WGS) entry which is preliminary data.</text>
</comment>
<organism evidence="3 4">
    <name type="scientific">Mycoplasma leachii 06049</name>
    <dbReference type="NCBI Taxonomy" id="1188244"/>
    <lineage>
        <taxon>Bacteria</taxon>
        <taxon>Bacillati</taxon>
        <taxon>Mycoplasmatota</taxon>
        <taxon>Mollicutes</taxon>
        <taxon>Mycoplasmataceae</taxon>
        <taxon>Mycoplasma</taxon>
    </lineage>
</organism>
<sequence length="234" mass="26721">MKKLLILLGSVTLIATTSAAVIACGGTRSEQKTTDTKEKDDKEKSKEKKEEFKSVLSDKTKEEASKLINQIIDLTDNGEEEMIKNKDEISKDAVKLLDEIIVENNKDVKKTIENFKEKLINFTSPFFVGDLLGNITNSENEEDSIWVSEIEMNGKKEEIVGIVFNSDPKKDLIKESNEITKEATEEDDKRVKDIISDYKKYLAEYKKIFEEETEEFFTKLKDLLTKDLSSTTLK</sequence>
<feature type="signal peptide" evidence="2">
    <location>
        <begin position="1"/>
        <end position="19"/>
    </location>
</feature>
<dbReference type="PROSITE" id="PS51257">
    <property type="entry name" value="PROKAR_LIPOPROTEIN"/>
    <property type="match status" value="1"/>
</dbReference>
<keyword evidence="2" id="KW-0732">Signal</keyword>
<dbReference type="RefSeq" id="WP_107669759.1">
    <property type="nucleotide sequence ID" value="NZ_LAUU01000008.1"/>
</dbReference>
<proteinExistence type="predicted"/>
<dbReference type="Proteomes" id="UP000241093">
    <property type="component" value="Unassembled WGS sequence"/>
</dbReference>
<dbReference type="AlphaFoldDB" id="A0A2T4IA26"/>
<evidence type="ECO:0000256" key="1">
    <source>
        <dbReference type="SAM" id="MobiDB-lite"/>
    </source>
</evidence>
<protein>
    <submittedName>
        <fullName evidence="3">Putative lipoprotein</fullName>
    </submittedName>
</protein>